<dbReference type="AlphaFoldDB" id="A0AAV6KHV1"/>
<evidence type="ECO:0000313" key="3">
    <source>
        <dbReference type="Proteomes" id="UP000823749"/>
    </source>
</evidence>
<reference evidence="2" key="1">
    <citation type="submission" date="2020-08" db="EMBL/GenBank/DDBJ databases">
        <title>Plant Genome Project.</title>
        <authorList>
            <person name="Zhang R.-G."/>
        </authorList>
    </citation>
    <scope>NUCLEOTIDE SEQUENCE</scope>
    <source>
        <strain evidence="2">WSP0</strain>
        <tissue evidence="2">Leaf</tissue>
    </source>
</reference>
<dbReference type="InterPro" id="IPR017451">
    <property type="entry name" value="F-box-assoc_interact_dom"/>
</dbReference>
<protein>
    <recommendedName>
        <fullName evidence="1">F-box associated beta-propeller type 3 domain-containing protein</fullName>
    </recommendedName>
</protein>
<keyword evidence="3" id="KW-1185">Reference proteome</keyword>
<name>A0AAV6KHV1_9ERIC</name>
<dbReference type="InterPro" id="IPR013187">
    <property type="entry name" value="F-box-assoc_dom_typ3"/>
</dbReference>
<dbReference type="PANTHER" id="PTHR31672">
    <property type="entry name" value="BNACNNG10540D PROTEIN"/>
    <property type="match status" value="1"/>
</dbReference>
<sequence>MMVFILYEMADVARWKLPSKVELYTQGAGSWRSIPSVVHPHYLPCDDWFTAFVNGSVRWIARDMWAFNADGIRSLIMLFNMGSQAFSVLMIPGALVSENPLHLSIMSYGESLAVSCHGRTAGGSSCIWVMKEYGVAESWAKLYNITLPGVLVQIRGFRENGEVLVLSLLTGDNQLLCYDCETKTFANSGYTGNLFTFSSYAFMESLVLVQPGNGFF</sequence>
<dbReference type="NCBIfam" id="TIGR01640">
    <property type="entry name" value="F_box_assoc_1"/>
    <property type="match status" value="1"/>
</dbReference>
<accession>A0AAV6KHV1</accession>
<feature type="domain" description="F-box associated beta-propeller type 3" evidence="1">
    <location>
        <begin position="16"/>
        <end position="187"/>
    </location>
</feature>
<dbReference type="EMBL" id="JACTNZ010000004">
    <property type="protein sequence ID" value="KAG5551867.1"/>
    <property type="molecule type" value="Genomic_DNA"/>
</dbReference>
<dbReference type="InterPro" id="IPR050796">
    <property type="entry name" value="SCF_F-box_component"/>
</dbReference>
<evidence type="ECO:0000259" key="1">
    <source>
        <dbReference type="Pfam" id="PF08268"/>
    </source>
</evidence>
<dbReference type="Proteomes" id="UP000823749">
    <property type="component" value="Chromosome 4"/>
</dbReference>
<gene>
    <name evidence="2" type="ORF">RHGRI_010091</name>
</gene>
<proteinExistence type="predicted"/>
<organism evidence="2 3">
    <name type="scientific">Rhododendron griersonianum</name>
    <dbReference type="NCBI Taxonomy" id="479676"/>
    <lineage>
        <taxon>Eukaryota</taxon>
        <taxon>Viridiplantae</taxon>
        <taxon>Streptophyta</taxon>
        <taxon>Embryophyta</taxon>
        <taxon>Tracheophyta</taxon>
        <taxon>Spermatophyta</taxon>
        <taxon>Magnoliopsida</taxon>
        <taxon>eudicotyledons</taxon>
        <taxon>Gunneridae</taxon>
        <taxon>Pentapetalae</taxon>
        <taxon>asterids</taxon>
        <taxon>Ericales</taxon>
        <taxon>Ericaceae</taxon>
        <taxon>Ericoideae</taxon>
        <taxon>Rhodoreae</taxon>
        <taxon>Rhododendron</taxon>
    </lineage>
</organism>
<comment type="caution">
    <text evidence="2">The sequence shown here is derived from an EMBL/GenBank/DDBJ whole genome shotgun (WGS) entry which is preliminary data.</text>
</comment>
<dbReference type="Pfam" id="PF08268">
    <property type="entry name" value="FBA_3"/>
    <property type="match status" value="1"/>
</dbReference>
<evidence type="ECO:0000313" key="2">
    <source>
        <dbReference type="EMBL" id="KAG5551867.1"/>
    </source>
</evidence>
<dbReference type="PANTHER" id="PTHR31672:SF13">
    <property type="entry name" value="F-BOX PROTEIN CPR30-LIKE"/>
    <property type="match status" value="1"/>
</dbReference>